<name>A0A1F5LZ19_PENAI</name>
<accession>A0A1F5LZ19</accession>
<gene>
    <name evidence="1" type="ORF">PENARI_c001G02295</name>
</gene>
<keyword evidence="2" id="KW-1185">Reference proteome</keyword>
<comment type="caution">
    <text evidence="1">The sequence shown here is derived from an EMBL/GenBank/DDBJ whole genome shotgun (WGS) entry which is preliminary data.</text>
</comment>
<proteinExistence type="predicted"/>
<dbReference type="InterPro" id="IPR046670">
    <property type="entry name" value="DUF6540"/>
</dbReference>
<protein>
    <submittedName>
        <fullName evidence="1">Uncharacterized protein</fullName>
    </submittedName>
</protein>
<dbReference type="EMBL" id="LXJU01000001">
    <property type="protein sequence ID" value="OGE58364.1"/>
    <property type="molecule type" value="Genomic_DNA"/>
</dbReference>
<dbReference type="Pfam" id="PF20174">
    <property type="entry name" value="DUF6540"/>
    <property type="match status" value="1"/>
</dbReference>
<dbReference type="AlphaFoldDB" id="A0A1F5LZ19"/>
<dbReference type="GeneID" id="34571030"/>
<evidence type="ECO:0000313" key="1">
    <source>
        <dbReference type="EMBL" id="OGE58364.1"/>
    </source>
</evidence>
<reference evidence="1 2" key="1">
    <citation type="journal article" date="2016" name="Sci. Rep.">
        <title>Penicillium arizonense, a new, genome sequenced fungal species, reveals a high chemical diversity in secreted metabolites.</title>
        <authorList>
            <person name="Grijseels S."/>
            <person name="Nielsen J.C."/>
            <person name="Randelovic M."/>
            <person name="Nielsen J."/>
            <person name="Nielsen K.F."/>
            <person name="Workman M."/>
            <person name="Frisvad J.C."/>
        </authorList>
    </citation>
    <scope>NUCLEOTIDE SEQUENCE [LARGE SCALE GENOMIC DNA]</scope>
    <source>
        <strain evidence="1 2">CBS 141311</strain>
    </source>
</reference>
<organism evidence="1 2">
    <name type="scientific">Penicillium arizonense</name>
    <dbReference type="NCBI Taxonomy" id="1835702"/>
    <lineage>
        <taxon>Eukaryota</taxon>
        <taxon>Fungi</taxon>
        <taxon>Dikarya</taxon>
        <taxon>Ascomycota</taxon>
        <taxon>Pezizomycotina</taxon>
        <taxon>Eurotiomycetes</taxon>
        <taxon>Eurotiomycetidae</taxon>
        <taxon>Eurotiales</taxon>
        <taxon>Aspergillaceae</taxon>
        <taxon>Penicillium</taxon>
    </lineage>
</organism>
<dbReference type="Proteomes" id="UP000177622">
    <property type="component" value="Unassembled WGS sequence"/>
</dbReference>
<sequence>MDRVYPRRQGRVTAPLESAPLYLSLVHHAQGPGKPFQWSLFVAHENQPDSVYQVKGDAESMAYEPENLVNETQAESFSTLYQLAMVSEEQARVVKQVAECEPPPRAPSAVCY</sequence>
<dbReference type="RefSeq" id="XP_022493787.1">
    <property type="nucleotide sequence ID" value="XM_022626296.1"/>
</dbReference>
<evidence type="ECO:0000313" key="2">
    <source>
        <dbReference type="Proteomes" id="UP000177622"/>
    </source>
</evidence>
<dbReference type="OrthoDB" id="4342612at2759"/>